<accession>A0ABP7LV65</accession>
<evidence type="ECO:0000313" key="3">
    <source>
        <dbReference type="Proteomes" id="UP001500827"/>
    </source>
</evidence>
<comment type="caution">
    <text evidence="2">The sequence shown here is derived from an EMBL/GenBank/DDBJ whole genome shotgun (WGS) entry which is preliminary data.</text>
</comment>
<dbReference type="EMBL" id="BAABBM010000001">
    <property type="protein sequence ID" value="GAA3906891.1"/>
    <property type="molecule type" value="Genomic_DNA"/>
</dbReference>
<evidence type="ECO:0000313" key="2">
    <source>
        <dbReference type="EMBL" id="GAA3906891.1"/>
    </source>
</evidence>
<organism evidence="2 3">
    <name type="scientific">Sphingomonas limnosediminicola</name>
    <dbReference type="NCBI Taxonomy" id="940133"/>
    <lineage>
        <taxon>Bacteria</taxon>
        <taxon>Pseudomonadati</taxon>
        <taxon>Pseudomonadota</taxon>
        <taxon>Alphaproteobacteria</taxon>
        <taxon>Sphingomonadales</taxon>
        <taxon>Sphingomonadaceae</taxon>
        <taxon>Sphingomonas</taxon>
    </lineage>
</organism>
<reference evidence="3" key="1">
    <citation type="journal article" date="2019" name="Int. J. Syst. Evol. Microbiol.">
        <title>The Global Catalogue of Microorganisms (GCM) 10K type strain sequencing project: providing services to taxonomists for standard genome sequencing and annotation.</title>
        <authorList>
            <consortium name="The Broad Institute Genomics Platform"/>
            <consortium name="The Broad Institute Genome Sequencing Center for Infectious Disease"/>
            <person name="Wu L."/>
            <person name="Ma J."/>
        </authorList>
    </citation>
    <scope>NUCLEOTIDE SEQUENCE [LARGE SCALE GENOMIC DNA]</scope>
    <source>
        <strain evidence="3">JCM 17543</strain>
    </source>
</reference>
<gene>
    <name evidence="2" type="ORF">GCM10022276_26730</name>
</gene>
<name>A0ABP7LV65_9SPHN</name>
<protein>
    <recommendedName>
        <fullName evidence="4">DUF3617 family protein</fullName>
    </recommendedName>
</protein>
<evidence type="ECO:0008006" key="4">
    <source>
        <dbReference type="Google" id="ProtNLM"/>
    </source>
</evidence>
<dbReference type="Proteomes" id="UP001500827">
    <property type="component" value="Unassembled WGS sequence"/>
</dbReference>
<keyword evidence="3" id="KW-1185">Reference proteome</keyword>
<proteinExistence type="predicted"/>
<feature type="region of interest" description="Disordered" evidence="1">
    <location>
        <begin position="109"/>
        <end position="132"/>
    </location>
</feature>
<sequence length="268" mass="28451">MPLFAMLMLAAQAAAPTGAPTQMQKLLQNCDAHKFETVINVTVDGKPKQSKVKLCGNEGQSDADWLNTLKDAAQKTAANSKMDQSVRDQIVAAFSLEIARLSGTAAPKVAGVLPPPRQRPQAQPLSDFSSLPPMPTAPTAPVKVLGGVPGVSVPFLPKPRLSFSCYNPNDIVGEGPCTGFERETMLTVTADENLPAGTSLRFVRDGDARADVKLAQLRRGKSMRVPLPQDVCLHSGGGALEIRIVRATKETGPDGQVVGKDGPYNLRC</sequence>
<dbReference type="RefSeq" id="WP_344700195.1">
    <property type="nucleotide sequence ID" value="NZ_BAABBM010000001.1"/>
</dbReference>
<evidence type="ECO:0000256" key="1">
    <source>
        <dbReference type="SAM" id="MobiDB-lite"/>
    </source>
</evidence>